<dbReference type="PANTHER" id="PTHR30565:SF9">
    <property type="entry name" value="PROTEIN YCIF"/>
    <property type="match status" value="1"/>
</dbReference>
<dbReference type="EMBL" id="JBHSWU010000419">
    <property type="protein sequence ID" value="MFC6725185.1"/>
    <property type="molecule type" value="Genomic_DNA"/>
</dbReference>
<reference evidence="1 2" key="1">
    <citation type="journal article" date="2019" name="Int. J. Syst. Evol. Microbiol.">
        <title>The Global Catalogue of Microorganisms (GCM) 10K type strain sequencing project: providing services to taxonomists for standard genome sequencing and annotation.</title>
        <authorList>
            <consortium name="The Broad Institute Genomics Platform"/>
            <consortium name="The Broad Institute Genome Sequencing Center for Infectious Disease"/>
            <person name="Wu L."/>
            <person name="Ma J."/>
        </authorList>
    </citation>
    <scope>NUCLEOTIDE SEQUENCE [LARGE SCALE GENOMIC DNA]</scope>
    <source>
        <strain evidence="1 2">NBRC 111368</strain>
    </source>
</reference>
<proteinExistence type="predicted"/>
<comment type="caution">
    <text evidence="1">The sequence shown here is derived from an EMBL/GenBank/DDBJ whole genome shotgun (WGS) entry which is preliminary data.</text>
</comment>
<dbReference type="Gene3D" id="1.20.1260.10">
    <property type="match status" value="1"/>
</dbReference>
<organism evidence="1 2">
    <name type="scientific">Halobium palmae</name>
    <dbReference type="NCBI Taxonomy" id="1776492"/>
    <lineage>
        <taxon>Archaea</taxon>
        <taxon>Methanobacteriati</taxon>
        <taxon>Methanobacteriota</taxon>
        <taxon>Stenosarchaea group</taxon>
        <taxon>Halobacteria</taxon>
        <taxon>Halobacteriales</taxon>
        <taxon>Haloferacaceae</taxon>
        <taxon>Halobium</taxon>
    </lineage>
</organism>
<dbReference type="InterPro" id="IPR009078">
    <property type="entry name" value="Ferritin-like_SF"/>
</dbReference>
<protein>
    <submittedName>
        <fullName evidence="1">Ferritin-like domain-containing protein</fullName>
    </submittedName>
</protein>
<dbReference type="PANTHER" id="PTHR30565">
    <property type="entry name" value="PROTEIN YCIF"/>
    <property type="match status" value="1"/>
</dbReference>
<sequence length="162" mass="18715">MAAQTIEDLFAHELEDIYFAEHELTESYERIAEQVEDDELRDLVESHIEETGTHIERLVDVFETMGEPPQTEECEGIEGLLTEWEEFADENEPGPVLDYYNLVTLLKTERYEQTAYESLVALAERQGRDEAADLLRSNLEEDEANLDRLAEMAESFDYDSLS</sequence>
<dbReference type="InterPro" id="IPR012347">
    <property type="entry name" value="Ferritin-like"/>
</dbReference>
<dbReference type="Proteomes" id="UP001596328">
    <property type="component" value="Unassembled WGS sequence"/>
</dbReference>
<name>A0ABD5S0U6_9EURY</name>
<dbReference type="Pfam" id="PF05974">
    <property type="entry name" value="DUF892"/>
    <property type="match status" value="1"/>
</dbReference>
<accession>A0ABD5S0U6</accession>
<dbReference type="SUPFAM" id="SSF47240">
    <property type="entry name" value="Ferritin-like"/>
    <property type="match status" value="1"/>
</dbReference>
<dbReference type="AlphaFoldDB" id="A0ABD5S0U6"/>
<dbReference type="InterPro" id="IPR047114">
    <property type="entry name" value="YciF"/>
</dbReference>
<evidence type="ECO:0000313" key="2">
    <source>
        <dbReference type="Proteomes" id="UP001596328"/>
    </source>
</evidence>
<evidence type="ECO:0000313" key="1">
    <source>
        <dbReference type="EMBL" id="MFC6725185.1"/>
    </source>
</evidence>
<dbReference type="InterPro" id="IPR010287">
    <property type="entry name" value="DUF892_YciF-like"/>
</dbReference>
<keyword evidence="2" id="KW-1185">Reference proteome</keyword>
<gene>
    <name evidence="1" type="ORF">ACFQE1_12560</name>
</gene>